<dbReference type="Proteomes" id="UP001518925">
    <property type="component" value="Unassembled WGS sequence"/>
</dbReference>
<reference evidence="1 2" key="1">
    <citation type="submission" date="2021-02" db="EMBL/GenBank/DDBJ databases">
        <title>Bacillus sp. RD4P76, an endophyte from a halophyte.</title>
        <authorList>
            <person name="Sun J.-Q."/>
        </authorList>
    </citation>
    <scope>NUCLEOTIDE SEQUENCE [LARGE SCALE GENOMIC DNA]</scope>
    <source>
        <strain evidence="1 2">RD4P76</strain>
    </source>
</reference>
<proteinExistence type="predicted"/>
<protein>
    <submittedName>
        <fullName evidence="1">Uncharacterized protein</fullName>
    </submittedName>
</protein>
<evidence type="ECO:0000313" key="1">
    <source>
        <dbReference type="EMBL" id="MBM6618803.1"/>
    </source>
</evidence>
<dbReference type="EMBL" id="JAFELM010000035">
    <property type="protein sequence ID" value="MBM6618803.1"/>
    <property type="molecule type" value="Genomic_DNA"/>
</dbReference>
<dbReference type="RefSeq" id="WP_204204148.1">
    <property type="nucleotide sequence ID" value="NZ_JAFELM010000035.1"/>
</dbReference>
<name>A0ABS2DK04_9BACI</name>
<accession>A0ABS2DK04</accession>
<sequence length="159" mass="18798">MTVIDFTQALEIKEKAINKIKDNEICIQLPVPACEIPFWTQFLMHSAHSAGYFSQMETNERTMKILTREYVILSDLQVKALMISDIEESEIHISLTYEEVIVLESFLEKYIEECRVFEDIEYMNITSKYLNMIVNVIELNADEFDYMTKYMLKNILQEK</sequence>
<gene>
    <name evidence="1" type="ORF">JR050_14125</name>
</gene>
<keyword evidence="2" id="KW-1185">Reference proteome</keyword>
<comment type="caution">
    <text evidence="1">The sequence shown here is derived from an EMBL/GenBank/DDBJ whole genome shotgun (WGS) entry which is preliminary data.</text>
</comment>
<evidence type="ECO:0000313" key="2">
    <source>
        <dbReference type="Proteomes" id="UP001518925"/>
    </source>
</evidence>
<organism evidence="1 2">
    <name type="scientific">Bacillus suaedaesalsae</name>
    <dbReference type="NCBI Taxonomy" id="2810349"/>
    <lineage>
        <taxon>Bacteria</taxon>
        <taxon>Bacillati</taxon>
        <taxon>Bacillota</taxon>
        <taxon>Bacilli</taxon>
        <taxon>Bacillales</taxon>
        <taxon>Bacillaceae</taxon>
        <taxon>Bacillus</taxon>
    </lineage>
</organism>